<dbReference type="OrthoDB" id="7870801at2"/>
<comment type="caution">
    <text evidence="2">The sequence shown here is derived from an EMBL/GenBank/DDBJ whole genome shotgun (WGS) entry which is preliminary data.</text>
</comment>
<dbReference type="EMBL" id="VUOA01000018">
    <property type="protein sequence ID" value="KAA2237793.1"/>
    <property type="molecule type" value="Genomic_DNA"/>
</dbReference>
<organism evidence="2 3">
    <name type="scientific">Salinarimonas soli</name>
    <dbReference type="NCBI Taxonomy" id="1638099"/>
    <lineage>
        <taxon>Bacteria</taxon>
        <taxon>Pseudomonadati</taxon>
        <taxon>Pseudomonadota</taxon>
        <taxon>Alphaproteobacteria</taxon>
        <taxon>Hyphomicrobiales</taxon>
        <taxon>Salinarimonadaceae</taxon>
        <taxon>Salinarimonas</taxon>
    </lineage>
</organism>
<dbReference type="Proteomes" id="UP000323142">
    <property type="component" value="Unassembled WGS sequence"/>
</dbReference>
<name>A0A5B2VE34_9HYPH</name>
<keyword evidence="3" id="KW-1185">Reference proteome</keyword>
<proteinExistence type="predicted"/>
<protein>
    <recommendedName>
        <fullName evidence="4">Secreted protein</fullName>
    </recommendedName>
</protein>
<reference evidence="2 3" key="2">
    <citation type="submission" date="2019-09" db="EMBL/GenBank/DDBJ databases">
        <authorList>
            <person name="Jin C."/>
        </authorList>
    </citation>
    <scope>NUCLEOTIDE SEQUENCE [LARGE SCALE GENOMIC DNA]</scope>
    <source>
        <strain evidence="2 3">BN140002</strain>
    </source>
</reference>
<feature type="chain" id="PRO_5023049147" description="Secreted protein" evidence="1">
    <location>
        <begin position="19"/>
        <end position="96"/>
    </location>
</feature>
<reference evidence="2 3" key="1">
    <citation type="submission" date="2019-09" db="EMBL/GenBank/DDBJ databases">
        <title>Salinarimonas rosea gen. nov., sp. nov., a new member of the a-2 subgroup of the Proteobacteria.</title>
        <authorList>
            <person name="Liu J."/>
        </authorList>
    </citation>
    <scope>NUCLEOTIDE SEQUENCE [LARGE SCALE GENOMIC DNA]</scope>
    <source>
        <strain evidence="2 3">BN140002</strain>
    </source>
</reference>
<dbReference type="AlphaFoldDB" id="A0A5B2VE34"/>
<feature type="signal peptide" evidence="1">
    <location>
        <begin position="1"/>
        <end position="18"/>
    </location>
</feature>
<evidence type="ECO:0000313" key="3">
    <source>
        <dbReference type="Proteomes" id="UP000323142"/>
    </source>
</evidence>
<accession>A0A5B2VE34</accession>
<evidence type="ECO:0000256" key="1">
    <source>
        <dbReference type="SAM" id="SignalP"/>
    </source>
</evidence>
<evidence type="ECO:0000313" key="2">
    <source>
        <dbReference type="EMBL" id="KAA2237793.1"/>
    </source>
</evidence>
<gene>
    <name evidence="2" type="ORF">F0L46_08970</name>
</gene>
<evidence type="ECO:0008006" key="4">
    <source>
        <dbReference type="Google" id="ProtNLM"/>
    </source>
</evidence>
<dbReference type="RefSeq" id="WP_149816786.1">
    <property type="nucleotide sequence ID" value="NZ_VUOA01000018.1"/>
</dbReference>
<keyword evidence="1" id="KW-0732">Signal</keyword>
<sequence length="96" mass="10459">MKALIPLALLASIGTAAAQPRLSTTEIPCGQARALVGRQGAIVLGTGGPTYDRFVRDQGFCERDETIRQAFVPALDTPQCPVGYRCIQPERRRFLD</sequence>